<feature type="transmembrane region" description="Helical" evidence="8">
    <location>
        <begin position="217"/>
        <end position="236"/>
    </location>
</feature>
<evidence type="ECO:0000256" key="4">
    <source>
        <dbReference type="ARBA" id="ARBA00022692"/>
    </source>
</evidence>
<evidence type="ECO:0000256" key="6">
    <source>
        <dbReference type="ARBA" id="ARBA00023136"/>
    </source>
</evidence>
<name>A0A1V0QE09_9BACT</name>
<keyword evidence="12" id="KW-1185">Reference proteome</keyword>
<dbReference type="OrthoDB" id="9814202at2"/>
<evidence type="ECO:0000256" key="5">
    <source>
        <dbReference type="ARBA" id="ARBA00022989"/>
    </source>
</evidence>
<feature type="transmembrane region" description="Helical" evidence="8">
    <location>
        <begin position="12"/>
        <end position="28"/>
    </location>
</feature>
<evidence type="ECO:0000313" key="10">
    <source>
        <dbReference type="EMBL" id="ARE60787.1"/>
    </source>
</evidence>
<keyword evidence="3 8" id="KW-0813">Transport</keyword>
<dbReference type="PANTHER" id="PTHR43029">
    <property type="entry name" value="AMMONIUM TRANSPORTER MEP2"/>
    <property type="match status" value="1"/>
</dbReference>
<protein>
    <recommendedName>
        <fullName evidence="8">Ammonium transporter</fullName>
    </recommendedName>
</protein>
<dbReference type="NCBIfam" id="TIGR00836">
    <property type="entry name" value="amt"/>
    <property type="match status" value="1"/>
</dbReference>
<dbReference type="InterPro" id="IPR018047">
    <property type="entry name" value="Ammonium_transpt_CS"/>
</dbReference>
<feature type="transmembrane region" description="Helical" evidence="8">
    <location>
        <begin position="177"/>
        <end position="197"/>
    </location>
</feature>
<evidence type="ECO:0000256" key="1">
    <source>
        <dbReference type="ARBA" id="ARBA00004141"/>
    </source>
</evidence>
<comment type="similarity">
    <text evidence="2 8">Belongs to the ammonia transporter channel (TC 1.A.11.2) family.</text>
</comment>
<evidence type="ECO:0000256" key="8">
    <source>
        <dbReference type="RuleBase" id="RU362002"/>
    </source>
</evidence>
<evidence type="ECO:0000313" key="11">
    <source>
        <dbReference type="EMBL" id="TGY75527.1"/>
    </source>
</evidence>
<keyword evidence="7 8" id="KW-0924">Ammonia transport</keyword>
<sequence>MTVKGRKISYGWLSVFVLLLVIGIVGVVDTSGAGSFNMPNNHLFANVAWMITATIFVLMMTPGLSFFYGGMVRVKNVISTMLQSFIVMGFVSVIWVVFGFGLAFGNDIDHVIGNPCDFFMFNNVGVSNVTEPDSPLLSQIGMATTTIPLALFALFQMKFAIITPSLITGSFAERVHFSGYLLFMVLWIVVVYCPLAHCTWHPDGLFAMMHVHDFAGGIVVHAASGIAALAGAIFLGRRTPSQDAAKPANVPFVLLGAALLWLGWFGFNGGSSLAADGVAISAFLNTNTAAATAMVTWVAFDALRGRKPSAMGAAIGAVVGLVAITPCAGWVTVGQSVFISLLITICCNLAVSWKGYSHMLDDALDVFPTHGLGGILGTVLTGYFAYDFFASQEPDMISRMEFFWNHIIVLIMVFVYTFAASYLLYWITNKVVPLRVSRHSEEVGLDISQHGEEYGAEGGTGLVEDAISDNDWMRSVEES</sequence>
<feature type="transmembrane region" description="Helical" evidence="8">
    <location>
        <begin position="312"/>
        <end position="331"/>
    </location>
</feature>
<accession>A0A1Z2XEK6</accession>
<dbReference type="PROSITE" id="PS01219">
    <property type="entry name" value="AMMONIUM_TRANSP"/>
    <property type="match status" value="1"/>
</dbReference>
<feature type="transmembrane region" description="Helical" evidence="8">
    <location>
        <begin position="363"/>
        <end position="386"/>
    </location>
</feature>
<feature type="transmembrane region" description="Helical" evidence="8">
    <location>
        <begin position="248"/>
        <end position="267"/>
    </location>
</feature>
<dbReference type="GO" id="GO:0005886">
    <property type="term" value="C:plasma membrane"/>
    <property type="evidence" value="ECO:0007669"/>
    <property type="project" value="UniProtKB-SubCell"/>
</dbReference>
<dbReference type="KEGG" id="pary:A4V02_02205"/>
<dbReference type="Proteomes" id="UP000306630">
    <property type="component" value="Unassembled WGS sequence"/>
</dbReference>
<dbReference type="EMBL" id="SRYD01000011">
    <property type="protein sequence ID" value="TGY75527.1"/>
    <property type="molecule type" value="Genomic_DNA"/>
</dbReference>
<dbReference type="InterPro" id="IPR024041">
    <property type="entry name" value="NH4_transpt_AmtB-like_dom"/>
</dbReference>
<evidence type="ECO:0000256" key="3">
    <source>
        <dbReference type="ARBA" id="ARBA00022448"/>
    </source>
</evidence>
<dbReference type="InterPro" id="IPR029020">
    <property type="entry name" value="Ammonium/urea_transptr"/>
</dbReference>
<dbReference type="SUPFAM" id="SSF111352">
    <property type="entry name" value="Ammonium transporter"/>
    <property type="match status" value="1"/>
</dbReference>
<evidence type="ECO:0000313" key="13">
    <source>
        <dbReference type="Proteomes" id="UP000306630"/>
    </source>
</evidence>
<dbReference type="InterPro" id="IPR001905">
    <property type="entry name" value="Ammonium_transpt"/>
</dbReference>
<dbReference type="Gene3D" id="1.10.3430.10">
    <property type="entry name" value="Ammonium transporter AmtB like domains"/>
    <property type="match status" value="1"/>
</dbReference>
<proteinExistence type="inferred from homology"/>
<evidence type="ECO:0000313" key="12">
    <source>
        <dbReference type="Proteomes" id="UP000186351"/>
    </source>
</evidence>
<organism evidence="10 12">
    <name type="scientific">Muribaculum intestinale</name>
    <dbReference type="NCBI Taxonomy" id="1796646"/>
    <lineage>
        <taxon>Bacteria</taxon>
        <taxon>Pseudomonadati</taxon>
        <taxon>Bacteroidota</taxon>
        <taxon>Bacteroidia</taxon>
        <taxon>Bacteroidales</taxon>
        <taxon>Muribaculaceae</taxon>
        <taxon>Muribaculum</taxon>
    </lineage>
</organism>
<dbReference type="GO" id="GO:0008519">
    <property type="term" value="F:ammonium channel activity"/>
    <property type="evidence" value="ECO:0007669"/>
    <property type="project" value="InterPro"/>
</dbReference>
<dbReference type="STRING" id="1796646.A4V02_02205"/>
<dbReference type="PANTHER" id="PTHR43029:SF10">
    <property type="entry name" value="AMMONIUM TRANSPORTER MEP2"/>
    <property type="match status" value="1"/>
</dbReference>
<evidence type="ECO:0000256" key="2">
    <source>
        <dbReference type="ARBA" id="ARBA00005887"/>
    </source>
</evidence>
<feature type="domain" description="Ammonium transporter AmtB-like" evidence="9">
    <location>
        <begin position="48"/>
        <end position="453"/>
    </location>
</feature>
<dbReference type="Pfam" id="PF00909">
    <property type="entry name" value="Ammonium_transp"/>
    <property type="match status" value="1"/>
</dbReference>
<evidence type="ECO:0000256" key="7">
    <source>
        <dbReference type="ARBA" id="ARBA00023177"/>
    </source>
</evidence>
<dbReference type="GeneID" id="65535651"/>
<feature type="transmembrane region" description="Helical" evidence="8">
    <location>
        <begin position="406"/>
        <end position="428"/>
    </location>
</feature>
<keyword evidence="5 8" id="KW-1133">Transmembrane helix</keyword>
<reference evidence="11 13" key="3">
    <citation type="submission" date="2019-04" db="EMBL/GenBank/DDBJ databases">
        <title>Microbes associate with the intestines of laboratory mice.</title>
        <authorList>
            <person name="Navarre W."/>
            <person name="Wong E."/>
            <person name="Huang K."/>
            <person name="Tropini C."/>
            <person name="Ng K."/>
            <person name="Yu B."/>
        </authorList>
    </citation>
    <scope>NUCLEOTIDE SEQUENCE [LARGE SCALE GENOMIC DNA]</scope>
    <source>
        <strain evidence="11 13">NM06_A21</strain>
    </source>
</reference>
<feature type="transmembrane region" description="Helical" evidence="8">
    <location>
        <begin position="279"/>
        <end position="300"/>
    </location>
</feature>
<evidence type="ECO:0000259" key="9">
    <source>
        <dbReference type="Pfam" id="PF00909"/>
    </source>
</evidence>
<accession>A0A1V0QE09</accession>
<feature type="transmembrane region" description="Helical" evidence="8">
    <location>
        <begin position="136"/>
        <end position="156"/>
    </location>
</feature>
<dbReference type="EMBL" id="CP015402">
    <property type="protein sequence ID" value="ARE60787.1"/>
    <property type="molecule type" value="Genomic_DNA"/>
</dbReference>
<dbReference type="RefSeq" id="WP_068960037.1">
    <property type="nucleotide sequence ID" value="NZ_CAJTAP010000002.1"/>
</dbReference>
<dbReference type="Proteomes" id="UP000186351">
    <property type="component" value="Chromosome"/>
</dbReference>
<feature type="transmembrane region" description="Helical" evidence="8">
    <location>
        <begin position="48"/>
        <end position="69"/>
    </location>
</feature>
<comment type="subcellular location">
    <subcellularLocation>
        <location evidence="8">Cell membrane</location>
        <topology evidence="8">Multi-pass membrane protein</topology>
    </subcellularLocation>
    <subcellularLocation>
        <location evidence="1">Membrane</location>
        <topology evidence="1">Multi-pass membrane protein</topology>
    </subcellularLocation>
</comment>
<keyword evidence="6 8" id="KW-0472">Membrane</keyword>
<dbReference type="AlphaFoldDB" id="A0A1V0QE09"/>
<feature type="transmembrane region" description="Helical" evidence="8">
    <location>
        <begin position="337"/>
        <end position="356"/>
    </location>
</feature>
<keyword evidence="4 8" id="KW-0812">Transmembrane</keyword>
<reference evidence="12" key="1">
    <citation type="submission" date="2016-04" db="EMBL/GenBank/DDBJ databases">
        <title>Complete Genome Sequences of Twelve Strains of a Stable Defined Moderately Diverse Mouse Microbiota 2 (sDMDMm2).</title>
        <authorList>
            <person name="Uchimura Y."/>
            <person name="Wyss M."/>
            <person name="Brugiroux S."/>
            <person name="Limenitakis J.P."/>
            <person name="Stecher B."/>
            <person name="McCoy K.D."/>
            <person name="Macpherson A.J."/>
        </authorList>
    </citation>
    <scope>NUCLEOTIDE SEQUENCE [LARGE SCALE GENOMIC DNA]</scope>
    <source>
        <strain evidence="12">YL27</strain>
    </source>
</reference>
<reference evidence="10" key="2">
    <citation type="submission" date="2017-04" db="EMBL/GenBank/DDBJ databases">
        <title>Complete Genome Sequences of Twelve Strains of a Stable Defined Moderately Diverse Mouse Microbiota 2 (sDMDMm2).</title>
        <authorList>
            <person name="Uchimura Y."/>
            <person name="Wyss M."/>
            <person name="Brugiroux S."/>
            <person name="Limenitakis J.P."/>
            <person name="Stecher B."/>
            <person name="McCoy K.D."/>
            <person name="Macpherson A.J."/>
        </authorList>
    </citation>
    <scope>NUCLEOTIDE SEQUENCE</scope>
    <source>
        <strain evidence="10">YL27</strain>
    </source>
</reference>
<gene>
    <name evidence="10" type="ORF">A4V02_02205</name>
    <name evidence="11" type="ORF">E5333_03925</name>
</gene>
<feature type="transmembrane region" description="Helical" evidence="8">
    <location>
        <begin position="81"/>
        <end position="104"/>
    </location>
</feature>